<dbReference type="EMBL" id="KZ346441">
    <property type="protein sequence ID" value="PIO69977.1"/>
    <property type="molecule type" value="Genomic_DNA"/>
</dbReference>
<keyword evidence="1" id="KW-0732">Signal</keyword>
<evidence type="ECO:0008006" key="4">
    <source>
        <dbReference type="Google" id="ProtNLM"/>
    </source>
</evidence>
<evidence type="ECO:0000313" key="3">
    <source>
        <dbReference type="Proteomes" id="UP000230423"/>
    </source>
</evidence>
<sequence length="111" mass="12176">MKSLLILFAVLTLAASQYYGGYPGYGYGGWGRGYGGWGRGYGGYGGYPGYGYRPFYRNITYELQYYQIEPDLEQSPLFTIRDTFAIGGGYYGGGPYGGYGGYGARKSIFST</sequence>
<dbReference type="AlphaFoldDB" id="A0A2G9UI95"/>
<feature type="chain" id="PRO_5013641372" description="Neuropeptide-like protein 31 family protein" evidence="1">
    <location>
        <begin position="17"/>
        <end position="111"/>
    </location>
</feature>
<accession>A0A2G9UI95</accession>
<keyword evidence="3" id="KW-1185">Reference proteome</keyword>
<proteinExistence type="predicted"/>
<dbReference type="Proteomes" id="UP000230423">
    <property type="component" value="Unassembled WGS sequence"/>
</dbReference>
<name>A0A2G9UI95_TELCI</name>
<organism evidence="2 3">
    <name type="scientific">Teladorsagia circumcincta</name>
    <name type="common">Brown stomach worm</name>
    <name type="synonym">Ostertagia circumcincta</name>
    <dbReference type="NCBI Taxonomy" id="45464"/>
    <lineage>
        <taxon>Eukaryota</taxon>
        <taxon>Metazoa</taxon>
        <taxon>Ecdysozoa</taxon>
        <taxon>Nematoda</taxon>
        <taxon>Chromadorea</taxon>
        <taxon>Rhabditida</taxon>
        <taxon>Rhabditina</taxon>
        <taxon>Rhabditomorpha</taxon>
        <taxon>Strongyloidea</taxon>
        <taxon>Trichostrongylidae</taxon>
        <taxon>Teladorsagia</taxon>
    </lineage>
</organism>
<evidence type="ECO:0000256" key="1">
    <source>
        <dbReference type="SAM" id="SignalP"/>
    </source>
</evidence>
<gene>
    <name evidence="2" type="ORF">TELCIR_08180</name>
</gene>
<evidence type="ECO:0000313" key="2">
    <source>
        <dbReference type="EMBL" id="PIO69977.1"/>
    </source>
</evidence>
<reference evidence="2 3" key="1">
    <citation type="submission" date="2015-09" db="EMBL/GenBank/DDBJ databases">
        <title>Draft genome of the parasitic nematode Teladorsagia circumcincta isolate WARC Sus (inbred).</title>
        <authorList>
            <person name="Mitreva M."/>
        </authorList>
    </citation>
    <scope>NUCLEOTIDE SEQUENCE [LARGE SCALE GENOMIC DNA]</scope>
    <source>
        <strain evidence="2 3">S</strain>
    </source>
</reference>
<protein>
    <recommendedName>
        <fullName evidence="4">Neuropeptide-like protein 31 family protein</fullName>
    </recommendedName>
</protein>
<feature type="signal peptide" evidence="1">
    <location>
        <begin position="1"/>
        <end position="16"/>
    </location>
</feature>